<reference evidence="2" key="1">
    <citation type="journal article" date="2023" name="Mol. Phylogenet. Evol.">
        <title>Genome-scale phylogeny and comparative genomics of the fungal order Sordariales.</title>
        <authorList>
            <person name="Hensen N."/>
            <person name="Bonometti L."/>
            <person name="Westerberg I."/>
            <person name="Brannstrom I.O."/>
            <person name="Guillou S."/>
            <person name="Cros-Aarteil S."/>
            <person name="Calhoun S."/>
            <person name="Haridas S."/>
            <person name="Kuo A."/>
            <person name="Mondo S."/>
            <person name="Pangilinan J."/>
            <person name="Riley R."/>
            <person name="LaButti K."/>
            <person name="Andreopoulos B."/>
            <person name="Lipzen A."/>
            <person name="Chen C."/>
            <person name="Yan M."/>
            <person name="Daum C."/>
            <person name="Ng V."/>
            <person name="Clum A."/>
            <person name="Steindorff A."/>
            <person name="Ohm R.A."/>
            <person name="Martin F."/>
            <person name="Silar P."/>
            <person name="Natvig D.O."/>
            <person name="Lalanne C."/>
            <person name="Gautier V."/>
            <person name="Ament-Velasquez S.L."/>
            <person name="Kruys A."/>
            <person name="Hutchinson M.I."/>
            <person name="Powell A.J."/>
            <person name="Barry K."/>
            <person name="Miller A.N."/>
            <person name="Grigoriev I.V."/>
            <person name="Debuchy R."/>
            <person name="Gladieux P."/>
            <person name="Hiltunen Thoren M."/>
            <person name="Johannesson H."/>
        </authorList>
    </citation>
    <scope>NUCLEOTIDE SEQUENCE [LARGE SCALE GENOMIC DNA]</scope>
    <source>
        <strain evidence="2">CBS 284.82</strain>
    </source>
</reference>
<comment type="caution">
    <text evidence="1">The sequence shown here is derived from an EMBL/GenBank/DDBJ whole genome shotgun (WGS) entry which is preliminary data.</text>
</comment>
<gene>
    <name evidence="1" type="ORF">C8A01DRAFT_20223</name>
</gene>
<protein>
    <submittedName>
        <fullName evidence="1">Uncharacterized protein</fullName>
    </submittedName>
</protein>
<dbReference type="AlphaFoldDB" id="A0AAN6P8L2"/>
<proteinExistence type="predicted"/>
<dbReference type="Proteomes" id="UP001303115">
    <property type="component" value="Unassembled WGS sequence"/>
</dbReference>
<organism evidence="1 2">
    <name type="scientific">Parachaetomium inaequale</name>
    <dbReference type="NCBI Taxonomy" id="2588326"/>
    <lineage>
        <taxon>Eukaryota</taxon>
        <taxon>Fungi</taxon>
        <taxon>Dikarya</taxon>
        <taxon>Ascomycota</taxon>
        <taxon>Pezizomycotina</taxon>
        <taxon>Sordariomycetes</taxon>
        <taxon>Sordariomycetidae</taxon>
        <taxon>Sordariales</taxon>
        <taxon>Chaetomiaceae</taxon>
        <taxon>Parachaetomium</taxon>
    </lineage>
</organism>
<keyword evidence="2" id="KW-1185">Reference proteome</keyword>
<evidence type="ECO:0000313" key="2">
    <source>
        <dbReference type="Proteomes" id="UP001303115"/>
    </source>
</evidence>
<dbReference type="EMBL" id="MU854579">
    <property type="protein sequence ID" value="KAK4032750.1"/>
    <property type="molecule type" value="Genomic_DNA"/>
</dbReference>
<sequence length="138" mass="15140">DILDEFSDISDSCLSNISVMIRSSVVTQQTDQQLIYEAYSNFVQGLFELLDAVAEAAPVLIVLDKQAEFRVPAAVREMAGVADVFLMQVMAVFPTDTSYAQQTANQKSQVDTHFRQAVHSFHIATANTGSPYSNTTTV</sequence>
<accession>A0AAN6P8L2</accession>
<feature type="non-terminal residue" evidence="1">
    <location>
        <position position="1"/>
    </location>
</feature>
<name>A0AAN6P8L2_9PEZI</name>
<evidence type="ECO:0000313" key="1">
    <source>
        <dbReference type="EMBL" id="KAK4032750.1"/>
    </source>
</evidence>